<dbReference type="Gene3D" id="2.60.40.10">
    <property type="entry name" value="Immunoglobulins"/>
    <property type="match status" value="1"/>
</dbReference>
<organism evidence="3 4">
    <name type="scientific">Pedobacter cryoconitis</name>
    <dbReference type="NCBI Taxonomy" id="188932"/>
    <lineage>
        <taxon>Bacteria</taxon>
        <taxon>Pseudomonadati</taxon>
        <taxon>Bacteroidota</taxon>
        <taxon>Sphingobacteriia</taxon>
        <taxon>Sphingobacteriales</taxon>
        <taxon>Sphingobacteriaceae</taxon>
        <taxon>Pedobacter</taxon>
    </lineage>
</organism>
<feature type="chain" id="PRO_5007280567" description="Type 9 secretion system plug protein N-terminal domain-containing protein" evidence="1">
    <location>
        <begin position="21"/>
        <end position="422"/>
    </location>
</feature>
<gene>
    <name evidence="3" type="ORF">AY601_3240</name>
</gene>
<name>A0A127VFZ2_9SPHI</name>
<evidence type="ECO:0000256" key="1">
    <source>
        <dbReference type="SAM" id="SignalP"/>
    </source>
</evidence>
<dbReference type="AlphaFoldDB" id="A0A127VFZ2"/>
<protein>
    <recommendedName>
        <fullName evidence="2">Type 9 secretion system plug protein N-terminal domain-containing protein</fullName>
    </recommendedName>
</protein>
<sequence length="422" mass="48811" precursor="true">MIRTGILLFLCLFSLQTLQAQQKFTYDNHVYSSQIKTVQLYNTQKEQSIPVIALGTSEKLNFSFDDLRGGSKNYWYTVEHCTYDWKSSNLSVLDYLDGMNEDRIIDYAYSSKTLQKFTHYSLTFPNDQVKPKISGNYLLKVYENGDVNKPVISQRFYITDPQVNIQSELIPSNDVALRFSHQKVNITILYTNPIQNPYQDIKLVLMQNGNPLTAKLNTKPTFVKPGSLIYNDLDGNNFPGSNEFRKFDFRSVRYKGEHVQDLFTDSTNNVVLFTDLNGSALKYTQQIDENGAFFIRNQDNIDNDTDSDYGHIQFSLNTVAPGKDGDIYVVGRFNNFTLTDENKLSYIAAKKKYYGSLYLKQGLYDYQYVWKDNATGNVDYTALEGSFFETENTYQAYVYFRRPGSRWDELIGYSLFNNLQKK</sequence>
<dbReference type="KEGG" id="pcm:AY601_3240"/>
<feature type="domain" description="Type 9 secretion system plug protein N-terminal" evidence="2">
    <location>
        <begin position="35"/>
        <end position="159"/>
    </location>
</feature>
<dbReference type="Pfam" id="PF17116">
    <property type="entry name" value="T9SS_plug_1st"/>
    <property type="match status" value="1"/>
</dbReference>
<dbReference type="InterPro" id="IPR013783">
    <property type="entry name" value="Ig-like_fold"/>
</dbReference>
<evidence type="ECO:0000313" key="3">
    <source>
        <dbReference type="EMBL" id="AMQ00111.1"/>
    </source>
</evidence>
<dbReference type="Proteomes" id="UP000071561">
    <property type="component" value="Chromosome"/>
</dbReference>
<feature type="signal peptide" evidence="1">
    <location>
        <begin position="1"/>
        <end position="20"/>
    </location>
</feature>
<reference evidence="3 4" key="1">
    <citation type="submission" date="2016-03" db="EMBL/GenBank/DDBJ databases">
        <title>Complete genome sequence of Pedobacter cryoconitis PAMC 27485.</title>
        <authorList>
            <person name="Lee J."/>
            <person name="Kim O.-S."/>
        </authorList>
    </citation>
    <scope>NUCLEOTIDE SEQUENCE [LARGE SCALE GENOMIC DNA]</scope>
    <source>
        <strain evidence="3 4">PAMC 27485</strain>
    </source>
</reference>
<evidence type="ECO:0000259" key="2">
    <source>
        <dbReference type="Pfam" id="PF17116"/>
    </source>
</evidence>
<dbReference type="EMBL" id="CP014504">
    <property type="protein sequence ID" value="AMQ00111.1"/>
    <property type="molecule type" value="Genomic_DNA"/>
</dbReference>
<dbReference type="InterPro" id="IPR031345">
    <property type="entry name" value="T9SS_Plug_N"/>
</dbReference>
<keyword evidence="1" id="KW-0732">Signal</keyword>
<dbReference type="PATRIC" id="fig|188932.3.peg.3375"/>
<accession>A0A127VFZ2</accession>
<dbReference type="OrthoDB" id="1522602at2"/>
<proteinExistence type="predicted"/>
<dbReference type="RefSeq" id="WP_068402837.1">
    <property type="nucleotide sequence ID" value="NZ_CP014504.1"/>
</dbReference>
<evidence type="ECO:0000313" key="4">
    <source>
        <dbReference type="Proteomes" id="UP000071561"/>
    </source>
</evidence>
<keyword evidence="4" id="KW-1185">Reference proteome</keyword>